<feature type="region of interest" description="Disordered" evidence="1">
    <location>
        <begin position="1"/>
        <end position="31"/>
    </location>
</feature>
<comment type="caution">
    <text evidence="2">The sequence shown here is derived from an EMBL/GenBank/DDBJ whole genome shotgun (WGS) entry which is preliminary data.</text>
</comment>
<protein>
    <submittedName>
        <fullName evidence="2">Uncharacterized protein</fullName>
    </submittedName>
</protein>
<reference evidence="2 3" key="1">
    <citation type="submission" date="2018-07" db="EMBL/GenBank/DDBJ databases">
        <title>Freshwater and sediment microbial communities from various areas in North America, analyzing microbe dynamics in response to fracking.</title>
        <authorList>
            <person name="Lamendella R."/>
        </authorList>
    </citation>
    <scope>NUCLEOTIDE SEQUENCE [LARGE SCALE GENOMIC DNA]</scope>
    <source>
        <strain evidence="2 3">160A</strain>
    </source>
</reference>
<feature type="compositionally biased region" description="Basic and acidic residues" evidence="1">
    <location>
        <begin position="1"/>
        <end position="10"/>
    </location>
</feature>
<evidence type="ECO:0000256" key="1">
    <source>
        <dbReference type="SAM" id="MobiDB-lite"/>
    </source>
</evidence>
<dbReference type="STRING" id="1168289.GCA_000259075_00508"/>
<dbReference type="AlphaFoldDB" id="A0A2T0XS93"/>
<gene>
    <name evidence="2" type="ORF">DFO77_12537</name>
</gene>
<dbReference type="Proteomes" id="UP000252733">
    <property type="component" value="Unassembled WGS sequence"/>
</dbReference>
<accession>A0A2T0XS93</accession>
<dbReference type="RefSeq" id="WP_106151828.1">
    <property type="nucleotide sequence ID" value="NZ_PVTS01000002.1"/>
</dbReference>
<evidence type="ECO:0000313" key="3">
    <source>
        <dbReference type="Proteomes" id="UP000252733"/>
    </source>
</evidence>
<evidence type="ECO:0000313" key="2">
    <source>
        <dbReference type="EMBL" id="RCW29844.1"/>
    </source>
</evidence>
<dbReference type="EMBL" id="QPIZ01000025">
    <property type="protein sequence ID" value="RCW29844.1"/>
    <property type="molecule type" value="Genomic_DNA"/>
</dbReference>
<organism evidence="2 3">
    <name type="scientific">Marinilabilia salmonicolor</name>
    <dbReference type="NCBI Taxonomy" id="989"/>
    <lineage>
        <taxon>Bacteria</taxon>
        <taxon>Pseudomonadati</taxon>
        <taxon>Bacteroidota</taxon>
        <taxon>Bacteroidia</taxon>
        <taxon>Marinilabiliales</taxon>
        <taxon>Marinilabiliaceae</taxon>
        <taxon>Marinilabilia</taxon>
    </lineage>
</organism>
<proteinExistence type="predicted"/>
<name>A0A2T0XS93_9BACT</name>
<dbReference type="OrthoDB" id="9896386at2"/>
<sequence length="136" mass="15749">MKKQEKKSGKSVDNPAKAPKETKRTTIPGLKARKITFKRPDLIDAVGFEKFSPGIQEQLNELMEHEKIITAKLRNPKEKELFVQDPGAFLEKHKIKVSPFLERKMKGFRLQEILPVEDFMMPNGQRLVPKIRINIK</sequence>
<keyword evidence="3" id="KW-1185">Reference proteome</keyword>